<evidence type="ECO:0000313" key="2">
    <source>
        <dbReference type="EMBL" id="WIY50821.1"/>
    </source>
</evidence>
<gene>
    <name evidence="2" type="ORF">QRO08_09750</name>
</gene>
<proteinExistence type="predicted"/>
<name>A0ABY9AVA8_PARCI</name>
<organism evidence="2 3">
    <name type="scientific">Paracidovorax citrulli</name>
    <name type="common">Acidovorax citrulli</name>
    <dbReference type="NCBI Taxonomy" id="80869"/>
    <lineage>
        <taxon>Bacteria</taxon>
        <taxon>Pseudomonadati</taxon>
        <taxon>Pseudomonadota</taxon>
        <taxon>Betaproteobacteria</taxon>
        <taxon>Burkholderiales</taxon>
        <taxon>Comamonadaceae</taxon>
        <taxon>Paracidovorax</taxon>
    </lineage>
</organism>
<dbReference type="EMBL" id="CP127363">
    <property type="protein sequence ID" value="WIY50821.1"/>
    <property type="molecule type" value="Genomic_DNA"/>
</dbReference>
<feature type="signal peptide" evidence="1">
    <location>
        <begin position="1"/>
        <end position="21"/>
    </location>
</feature>
<keyword evidence="1" id="KW-0732">Signal</keyword>
<reference evidence="2 3" key="1">
    <citation type="submission" date="2023-06" db="EMBL/GenBank/DDBJ databases">
        <authorList>
            <person name="Ham H."/>
            <person name="Park D.S."/>
        </authorList>
    </citation>
    <scope>NUCLEOTIDE SEQUENCE [LARGE SCALE GENOMIC DNA]</scope>
    <source>
        <strain evidence="2 3">KACC 17005</strain>
    </source>
</reference>
<feature type="chain" id="PRO_5045976703" evidence="1">
    <location>
        <begin position="22"/>
        <end position="170"/>
    </location>
</feature>
<sequence length="170" mass="17852">MIPSLYTHLAAAGAAAALAWAFQGARMDAEVGEANLRATTFQLDVSTAQRAADARVRVAENATSTKYQGALNAARTREALLRQELDLLRVASDGLRDQAADAARRLAASPPSTSRDYALAVNAVYDDCRAAYGDMAAKAAGHATDVRTLRDAWPVIPPGRPDAGTQGSTP</sequence>
<evidence type="ECO:0000256" key="1">
    <source>
        <dbReference type="SAM" id="SignalP"/>
    </source>
</evidence>
<accession>A0ABY9AVA8</accession>
<dbReference type="Proteomes" id="UP001242732">
    <property type="component" value="Chromosome"/>
</dbReference>
<evidence type="ECO:0000313" key="3">
    <source>
        <dbReference type="Proteomes" id="UP001242732"/>
    </source>
</evidence>
<protein>
    <submittedName>
        <fullName evidence="2">Uncharacterized protein</fullName>
    </submittedName>
</protein>
<dbReference type="RefSeq" id="WP_011795471.1">
    <property type="nucleotide sequence ID" value="NZ_CP023687.1"/>
</dbReference>
<keyword evidence="3" id="KW-1185">Reference proteome</keyword>